<dbReference type="InterPro" id="IPR006818">
    <property type="entry name" value="ASF1-like"/>
</dbReference>
<keyword evidence="5" id="KW-0143">Chaperone</keyword>
<dbReference type="GO" id="GO:0005634">
    <property type="term" value="C:nucleus"/>
    <property type="evidence" value="ECO:0007669"/>
    <property type="project" value="UniProtKB-SubCell"/>
</dbReference>
<dbReference type="Pfam" id="PF04729">
    <property type="entry name" value="ASF1_hist_chap"/>
    <property type="match status" value="1"/>
</dbReference>
<dbReference type="EMBL" id="HBIJ01004550">
    <property type="protein sequence ID" value="CAE0362467.1"/>
    <property type="molecule type" value="Transcribed_RNA"/>
</dbReference>
<dbReference type="GO" id="GO:0042393">
    <property type="term" value="F:histone binding"/>
    <property type="evidence" value="ECO:0007669"/>
    <property type="project" value="TreeGrafter"/>
</dbReference>
<dbReference type="Gene3D" id="2.60.40.1490">
    <property type="entry name" value="Histone chaperone ASF1-like"/>
    <property type="match status" value="1"/>
</dbReference>
<keyword evidence="3" id="KW-0805">Transcription regulation</keyword>
<organism evidence="7">
    <name type="scientific">Aureoumbra lagunensis</name>
    <dbReference type="NCBI Taxonomy" id="44058"/>
    <lineage>
        <taxon>Eukaryota</taxon>
        <taxon>Sar</taxon>
        <taxon>Stramenopiles</taxon>
        <taxon>Ochrophyta</taxon>
        <taxon>Pelagophyceae</taxon>
        <taxon>Pelagomonadales</taxon>
        <taxon>Aureoumbra</taxon>
    </lineage>
</organism>
<dbReference type="GO" id="GO:0006335">
    <property type="term" value="P:DNA replication-dependent chromatin assembly"/>
    <property type="evidence" value="ECO:0007669"/>
    <property type="project" value="TreeGrafter"/>
</dbReference>
<protein>
    <recommendedName>
        <fullName evidence="8">Anti-silencing function protein 1</fullName>
    </recommendedName>
</protein>
<comment type="similarity">
    <text evidence="2">Belongs to the ASF1 family.</text>
</comment>
<keyword evidence="4" id="KW-0804">Transcription</keyword>
<evidence type="ECO:0000256" key="4">
    <source>
        <dbReference type="ARBA" id="ARBA00023163"/>
    </source>
</evidence>
<evidence type="ECO:0000256" key="1">
    <source>
        <dbReference type="ARBA" id="ARBA00004123"/>
    </source>
</evidence>
<proteinExistence type="inferred from homology"/>
<gene>
    <name evidence="7" type="ORF">ALAG00032_LOCUS3208</name>
</gene>
<accession>A0A7S3NER5</accession>
<evidence type="ECO:0000256" key="3">
    <source>
        <dbReference type="ARBA" id="ARBA00023015"/>
    </source>
</evidence>
<evidence type="ECO:0000313" key="7">
    <source>
        <dbReference type="EMBL" id="CAE0362467.1"/>
    </source>
</evidence>
<name>A0A7S3NER5_9STRA</name>
<dbReference type="InterPro" id="IPR036747">
    <property type="entry name" value="ASF1-like_sf"/>
</dbReference>
<comment type="subcellular location">
    <subcellularLocation>
        <location evidence="1">Nucleus</location>
    </subcellularLocation>
</comment>
<evidence type="ECO:0008006" key="8">
    <source>
        <dbReference type="Google" id="ProtNLM"/>
    </source>
</evidence>
<dbReference type="GO" id="GO:0000785">
    <property type="term" value="C:chromatin"/>
    <property type="evidence" value="ECO:0007669"/>
    <property type="project" value="TreeGrafter"/>
</dbReference>
<dbReference type="SUPFAM" id="SSF101546">
    <property type="entry name" value="ASF1-like"/>
    <property type="match status" value="1"/>
</dbReference>
<evidence type="ECO:0000256" key="5">
    <source>
        <dbReference type="ARBA" id="ARBA00023186"/>
    </source>
</evidence>
<dbReference type="AlphaFoldDB" id="A0A7S3NER5"/>
<dbReference type="PANTHER" id="PTHR12040">
    <property type="entry name" value="ANTI-SILENCING PROTEIN 1"/>
    <property type="match status" value="1"/>
</dbReference>
<evidence type="ECO:0000256" key="6">
    <source>
        <dbReference type="ARBA" id="ARBA00023242"/>
    </source>
</evidence>
<dbReference type="PANTHER" id="PTHR12040:SF0">
    <property type="entry name" value="HISTONE CHAPERONE ASF1"/>
    <property type="match status" value="1"/>
</dbReference>
<sequence>MALVQVTNVVPMDNPTSFTNPFTFEITFESIQDLEEDLEWKLIYVGSAEDSRYDQLLVEVAVGPVPAGVSKFVLHANPPNPQLIPQNDVVGVTVILLCCSYRGREFVRVGYYVNNELPDRTNEDSSHLTGGGDLDLTDIDLKYVVRTILADKPRVTRFNIDWSPRNKFLHST</sequence>
<evidence type="ECO:0000256" key="2">
    <source>
        <dbReference type="ARBA" id="ARBA00006051"/>
    </source>
</evidence>
<keyword evidence="6" id="KW-0539">Nucleus</keyword>
<reference evidence="7" key="1">
    <citation type="submission" date="2021-01" db="EMBL/GenBank/DDBJ databases">
        <authorList>
            <person name="Corre E."/>
            <person name="Pelletier E."/>
            <person name="Niang G."/>
            <person name="Scheremetjew M."/>
            <person name="Finn R."/>
            <person name="Kale V."/>
            <person name="Holt S."/>
            <person name="Cochrane G."/>
            <person name="Meng A."/>
            <person name="Brown T."/>
            <person name="Cohen L."/>
        </authorList>
    </citation>
    <scope>NUCLEOTIDE SEQUENCE</scope>
    <source>
        <strain evidence="7">CCMP1510</strain>
    </source>
</reference>